<dbReference type="InterPro" id="IPR012349">
    <property type="entry name" value="Split_barrel_FMN-bd"/>
</dbReference>
<dbReference type="Gene3D" id="2.30.110.10">
    <property type="entry name" value="Electron Transport, Fmn-binding Protein, Chain A"/>
    <property type="match status" value="1"/>
</dbReference>
<feature type="domain" description="Pyridoxine 5'-phosphate oxidase dimerisation C-terminal" evidence="2">
    <location>
        <begin position="29"/>
        <end position="69"/>
    </location>
</feature>
<dbReference type="InterPro" id="IPR019576">
    <property type="entry name" value="Pyridoxamine_oxidase_dimer_C"/>
</dbReference>
<evidence type="ECO:0000259" key="2">
    <source>
        <dbReference type="Pfam" id="PF10590"/>
    </source>
</evidence>
<accession>A0ABT1YCG0</accession>
<dbReference type="Proteomes" id="UP001300012">
    <property type="component" value="Unassembled WGS sequence"/>
</dbReference>
<dbReference type="Pfam" id="PF10590">
    <property type="entry name" value="PNP_phzG_C"/>
    <property type="match status" value="1"/>
</dbReference>
<sequence>MEKVEDLEKSLIIQRERIRRDPEIVASNWALYAVNVQEAEFWQGDSHRKHMRIQYHRRNGQWKYRRLWP</sequence>
<name>A0ABT1YCG0_9BACL</name>
<evidence type="ECO:0000313" key="3">
    <source>
        <dbReference type="EMBL" id="MCR8630612.1"/>
    </source>
</evidence>
<organism evidence="3 4">
    <name type="scientific">Paenibacillus radicis</name>
    <name type="common">ex Xue et al. 2023</name>
    <dbReference type="NCBI Taxonomy" id="2972489"/>
    <lineage>
        <taxon>Bacteria</taxon>
        <taxon>Bacillati</taxon>
        <taxon>Bacillota</taxon>
        <taxon>Bacilli</taxon>
        <taxon>Bacillales</taxon>
        <taxon>Paenibacillaceae</taxon>
        <taxon>Paenibacillus</taxon>
    </lineage>
</organism>
<dbReference type="EMBL" id="JANQBD010000003">
    <property type="protein sequence ID" value="MCR8630612.1"/>
    <property type="molecule type" value="Genomic_DNA"/>
</dbReference>
<protein>
    <recommendedName>
        <fullName evidence="2">Pyridoxine 5'-phosphate oxidase dimerisation C-terminal domain-containing protein</fullName>
    </recommendedName>
</protein>
<dbReference type="RefSeq" id="WP_258212228.1">
    <property type="nucleotide sequence ID" value="NZ_JANQBD010000003.1"/>
</dbReference>
<keyword evidence="4" id="KW-1185">Reference proteome</keyword>
<proteinExistence type="inferred from homology"/>
<gene>
    <name evidence="3" type="ORF">NV381_05285</name>
</gene>
<reference evidence="3 4" key="1">
    <citation type="submission" date="2022-08" db="EMBL/GenBank/DDBJ databases">
        <title>Paenibacillus endoradicis sp. nov., Paenibacillus radicibacter sp. nov and Paenibacillus pararadicis sp. nov., three cold-adapted plant growth-promoting bacteria isolated from root of Larix gmelinii in Great Khingan.</title>
        <authorList>
            <person name="Xue H."/>
        </authorList>
    </citation>
    <scope>NUCLEOTIDE SEQUENCE [LARGE SCALE GENOMIC DNA]</scope>
    <source>
        <strain evidence="3 4">N5-1-1-5</strain>
    </source>
</reference>
<comment type="similarity">
    <text evidence="1">Belongs to the pyridoxamine 5'-phosphate oxidase family.</text>
</comment>
<evidence type="ECO:0000313" key="4">
    <source>
        <dbReference type="Proteomes" id="UP001300012"/>
    </source>
</evidence>
<evidence type="ECO:0000256" key="1">
    <source>
        <dbReference type="ARBA" id="ARBA00007301"/>
    </source>
</evidence>
<dbReference type="SUPFAM" id="SSF50475">
    <property type="entry name" value="FMN-binding split barrel"/>
    <property type="match status" value="1"/>
</dbReference>
<comment type="caution">
    <text evidence="3">The sequence shown here is derived from an EMBL/GenBank/DDBJ whole genome shotgun (WGS) entry which is preliminary data.</text>
</comment>